<reference evidence="5 6" key="1">
    <citation type="journal article" date="2021" name="Sci. Rep.">
        <title>The distribution of antibiotic resistance genes in chicken gut microbiota commensals.</title>
        <authorList>
            <person name="Juricova H."/>
            <person name="Matiasovicova J."/>
            <person name="Kubasova T."/>
            <person name="Cejkova D."/>
            <person name="Rychlik I."/>
        </authorList>
    </citation>
    <scope>NUCLEOTIDE SEQUENCE [LARGE SCALE GENOMIC DNA]</scope>
    <source>
        <strain evidence="5 6">An431b</strain>
    </source>
</reference>
<keyword evidence="6" id="KW-1185">Reference proteome</keyword>
<evidence type="ECO:0000259" key="4">
    <source>
        <dbReference type="PROSITE" id="PS51272"/>
    </source>
</evidence>
<dbReference type="InterPro" id="IPR008969">
    <property type="entry name" value="CarboxyPept-like_regulatory"/>
</dbReference>
<evidence type="ECO:0000256" key="3">
    <source>
        <dbReference type="SAM" id="SignalP"/>
    </source>
</evidence>
<protein>
    <submittedName>
        <fullName evidence="5">S-layer homology domain-containing protein</fullName>
    </submittedName>
</protein>
<organism evidence="5 6">
    <name type="scientific">Anaerotignum lactatifermentans</name>
    <dbReference type="NCBI Taxonomy" id="160404"/>
    <lineage>
        <taxon>Bacteria</taxon>
        <taxon>Bacillati</taxon>
        <taxon>Bacillota</taxon>
        <taxon>Clostridia</taxon>
        <taxon>Lachnospirales</taxon>
        <taxon>Anaerotignaceae</taxon>
        <taxon>Anaerotignum</taxon>
    </lineage>
</organism>
<dbReference type="SUPFAM" id="SSF49464">
    <property type="entry name" value="Carboxypeptidase regulatory domain-like"/>
    <property type="match status" value="1"/>
</dbReference>
<dbReference type="InterPro" id="IPR051465">
    <property type="entry name" value="Cell_Envelope_Struct_Comp"/>
</dbReference>
<sequence length="2162" mass="238014">MTAFQKKFFAVLLALAMMVPSTSFVYAEDTATMCQNHQQHDETCGYVAPSEGSPCTFVHEHDESCGYAEPSEGSPCTFVHEHDESCGYAAPSEGSPCTFVHEHDESCGYDETTGEGCTFVHEHDESCGYAAPSEGSPCTFVHEHDETCGYVAPSEGSPCTFVHEHDEYCGYAEPREGSPCTHTCELCHPELAVENTEPEEDTNLSQVTTNTLLTPTPSTRSSYASEDFSTKYTITDSTGQPVTSLNTTDLYTVTITGVPDGYAFKNEENGKEFVSFGISKTEATDADSLQNTWTYIGEPEKQANGDWVLEGFRLNASGKGRFMTYFDGAMKLGYSAIYDITASEASSDVKITNIYYERLSGGSYYSFELYSEEFGLLEDKSTGTDYETYIRIYTANNETGSPCDVTDLFELENTTFYAEDARGEKHALEHNVVLMGGSVQESYIDIKLSPLYIDDTKGITFGMPTSYTNPDRDKLIVSKAEVYVNGTPSRSVTISDGRPGELPSERIFSLDMSMPNTNPTYALNGRFENDVVVSLAVLYPNGIDATIYNGTAEIEISSNTPFQLNGAGTAETSHTVKIPITGGSGSFRVISATKGDGDLFLSDGTEFNVKATLVQKDDEQYGTTVQTDSFKLSEENNYRKYTGTLDAKEKEGVAINITIDDDVTSAVTDTDGKFTFFAESGLTEVDVIRIVPQGETGFYLYNQPVTENTLTIKLEDLEIPIDLEWITHNEISGETEHQTFTEEEYDNIEFHVNQNSRVISWEIREEDGKYYLVLKNLLEIKEDDYFFISYKISNYTRLYAYPKGTEIKQEFTLEKEIPKWGSITAKFADGINENDYVVGIYKKYEGSNGYNYTRIAAGKSYNPELVSSYGTYRVVFSTYLPDRTLYEEDFALGEETNSLYYGQVTGGLGIDKTVTLDKELSKSDYYNVLFYSQKISYKDTDGARKSYISMVLKDYSANLFGKVLRFDIPDNLEIIPDENGENTVEISYGTYRTNIKLTKSEEGYYISEPLPEAENVQSRQYTICVTITMRQVTNDSGTVTASVQNLGGSGYIVLGNVHIEGRSDVSVSASPLVYQDGILEYSLNCDYAGGILYGESIEISEKNNKFEPFSIQWESYGTSYPLYHVGVVANIEAIVLEEKLEWTNGEPPQDGEQLILCTKIQDYKEDPVVAGTTTYTSQSKPSEDLVQYLLCMDYYFNNDYHEDYYIIHPDENKNTNTINYFNSKKVYEAKINKDELPEGKEIYTMAVVMHLADGKGNMSFFLEPTEEDDSIWTGTVDFTEFKNTLYFTGYSLAYSFRPKVELPEETDTTIDFDYQEYQADLEKLSDIFGQSVTSIEQQSGTANGYDYSGFATTVNIGEIGETEVTMYSSSVGFDDDDPEAFYSQGNVYRGKATMADGEVVDVVSRAQMFRCDDPDNPSDMIELTDFDVDSIQEFYQDGIKPETIFVQYVTSSVIKDGKYYDFDTYCNEASGQSNSGKSVFLASARNGASNGKFVGKGGGVKPKSDTSSDLQDFGSQTAITFTSDAVQGAVETGRFVDRFSTGAGAFTGALSGIGHSMEFGPVINDIENCIARARNVRDRYGEYLTNEEIQTLNQNISNMEYYLGVTKAGFAGAIGTDVAGVGIGLGAAALAPATGGGSVAAGFALNGNVTLGAFASEQIMKKNYNNVMELDASTFKILKDVTERRREAIPSVDNSSLYTSGVAVDMTGGYAYNAGSGDQALLDGGIGHGGGGGIYGGGTIAQNQIVRIKYDPQGTVYDQDGNPVEDATMTVYFSKNADGSGAVAWVNEDEPNDAGDAAYEEIKRPWLWNEPGVQETNAVGFYAWNVPDGYYYQVVAEKDGYTTAKSDWLRVIPPRFGVDLVMTKLNAGVDDDDDENNNTGTGGGGGGSVSVSYGISVSDDIANGKLTVSDKRAKKGDTVTITAAPDDGYALDTVTVKDEKGKEIKLTDLGNGKFSFTMPDSKITIDAQFVEKTDEIPVVINPFADVKESDWFYNDVMFVYSNGIMAGTGETTFEPNTTTNRAMFVAVVWRLENMPAPENTASFTDVEKGTWYTEAAAWAYENGIASGFGDGTFGPNEKLTREQLAVFLYKYAQYKGYDLTITGNIDSFIDKDSVSPWAKDAVTWAVQNGFIAGKDGNKLDPKGFATRAEFAAIIHRFIENMS</sequence>
<dbReference type="PROSITE" id="PS51272">
    <property type="entry name" value="SLH"/>
    <property type="match status" value="3"/>
</dbReference>
<keyword evidence="3" id="KW-0732">Signal</keyword>
<feature type="domain" description="SLH" evidence="4">
    <location>
        <begin position="1979"/>
        <end position="2038"/>
    </location>
</feature>
<feature type="signal peptide" evidence="3">
    <location>
        <begin position="1"/>
        <end position="27"/>
    </location>
</feature>
<proteinExistence type="predicted"/>
<feature type="region of interest" description="Disordered" evidence="2">
    <location>
        <begin position="1868"/>
        <end position="1887"/>
    </location>
</feature>
<evidence type="ECO:0000256" key="2">
    <source>
        <dbReference type="SAM" id="MobiDB-lite"/>
    </source>
</evidence>
<dbReference type="Proteomes" id="UP000729290">
    <property type="component" value="Unassembled WGS sequence"/>
</dbReference>
<dbReference type="RefSeq" id="WP_205133660.1">
    <property type="nucleotide sequence ID" value="NZ_JACSNT010000007.1"/>
</dbReference>
<feature type="chain" id="PRO_5046109924" evidence="3">
    <location>
        <begin position="28"/>
        <end position="2162"/>
    </location>
</feature>
<dbReference type="Gene3D" id="2.60.40.1120">
    <property type="entry name" value="Carboxypeptidase-like, regulatory domain"/>
    <property type="match status" value="1"/>
</dbReference>
<gene>
    <name evidence="5" type="ORF">H9X83_06550</name>
</gene>
<dbReference type="InterPro" id="IPR044060">
    <property type="entry name" value="Bacterial_rp_domain"/>
</dbReference>
<evidence type="ECO:0000313" key="5">
    <source>
        <dbReference type="EMBL" id="MBM6877820.1"/>
    </source>
</evidence>
<evidence type="ECO:0000256" key="1">
    <source>
        <dbReference type="ARBA" id="ARBA00022737"/>
    </source>
</evidence>
<keyword evidence="1" id="KW-0677">Repeat</keyword>
<dbReference type="EMBL" id="JACSNV010000007">
    <property type="protein sequence ID" value="MBM6877820.1"/>
    <property type="molecule type" value="Genomic_DNA"/>
</dbReference>
<name>A0ABS2G9H4_9FIRM</name>
<feature type="domain" description="SLH" evidence="4">
    <location>
        <begin position="2105"/>
        <end position="2162"/>
    </location>
</feature>
<evidence type="ECO:0000313" key="6">
    <source>
        <dbReference type="Proteomes" id="UP000729290"/>
    </source>
</evidence>
<accession>A0ABS2G9H4</accession>
<dbReference type="Pfam" id="PF18998">
    <property type="entry name" value="Flg_new_2"/>
    <property type="match status" value="1"/>
</dbReference>
<dbReference type="PANTHER" id="PTHR43308">
    <property type="entry name" value="OUTER MEMBRANE PROTEIN ALPHA-RELATED"/>
    <property type="match status" value="1"/>
</dbReference>
<dbReference type="Pfam" id="PF00395">
    <property type="entry name" value="SLH"/>
    <property type="match status" value="3"/>
</dbReference>
<comment type="caution">
    <text evidence="5">The sequence shown here is derived from an EMBL/GenBank/DDBJ whole genome shotgun (WGS) entry which is preliminary data.</text>
</comment>
<dbReference type="InterPro" id="IPR001119">
    <property type="entry name" value="SLH_dom"/>
</dbReference>
<feature type="domain" description="SLH" evidence="4">
    <location>
        <begin position="2039"/>
        <end position="2102"/>
    </location>
</feature>